<keyword evidence="6 8" id="KW-0472">Membrane</keyword>
<proteinExistence type="predicted"/>
<feature type="region of interest" description="Disordered" evidence="7">
    <location>
        <begin position="33"/>
        <end position="206"/>
    </location>
</feature>
<dbReference type="InterPro" id="IPR003667">
    <property type="entry name" value="NqrDE/RnfAE"/>
</dbReference>
<feature type="transmembrane region" description="Helical" evidence="8">
    <location>
        <begin position="339"/>
        <end position="366"/>
    </location>
</feature>
<feature type="compositionally biased region" description="Low complexity" evidence="7">
    <location>
        <begin position="147"/>
        <end position="166"/>
    </location>
</feature>
<feature type="transmembrane region" description="Helical" evidence="8">
    <location>
        <begin position="275"/>
        <end position="295"/>
    </location>
</feature>
<comment type="subcellular location">
    <subcellularLocation>
        <location evidence="1">Endomembrane system</location>
        <topology evidence="1">Multi-pass membrane protein</topology>
    </subcellularLocation>
</comment>
<protein>
    <submittedName>
        <fullName evidence="9">Uncharacterized protein</fullName>
    </submittedName>
</protein>
<dbReference type="PANTHER" id="PTHR30586:SF0">
    <property type="entry name" value="ION-TRANSLOCATING OXIDOREDUCTASE COMPLEX SUBUNIT E"/>
    <property type="match status" value="1"/>
</dbReference>
<comment type="caution">
    <text evidence="9">The sequence shown here is derived from an EMBL/GenBank/DDBJ whole genome shotgun (WGS) entry which is preliminary data.</text>
</comment>
<organism evidence="9 10">
    <name type="scientific">Candidatus Gemmiger excrementipullorum</name>
    <dbReference type="NCBI Taxonomy" id="2838610"/>
    <lineage>
        <taxon>Bacteria</taxon>
        <taxon>Bacillati</taxon>
        <taxon>Bacillota</taxon>
        <taxon>Clostridia</taxon>
        <taxon>Eubacteriales</taxon>
        <taxon>Gemmiger</taxon>
    </lineage>
</organism>
<feature type="compositionally biased region" description="Pro residues" evidence="7">
    <location>
        <begin position="170"/>
        <end position="189"/>
    </location>
</feature>
<dbReference type="GO" id="GO:0012505">
    <property type="term" value="C:endomembrane system"/>
    <property type="evidence" value="ECO:0007669"/>
    <property type="project" value="UniProtKB-SubCell"/>
</dbReference>
<keyword evidence="5 8" id="KW-1133">Transmembrane helix</keyword>
<feature type="compositionally biased region" description="Basic and acidic residues" evidence="7">
    <location>
        <begin position="104"/>
        <end position="113"/>
    </location>
</feature>
<evidence type="ECO:0000256" key="6">
    <source>
        <dbReference type="ARBA" id="ARBA00023136"/>
    </source>
</evidence>
<feature type="transmembrane region" description="Helical" evidence="8">
    <location>
        <begin position="378"/>
        <end position="398"/>
    </location>
</feature>
<name>A0A9D1XZQ3_9FIRM</name>
<evidence type="ECO:0000256" key="5">
    <source>
        <dbReference type="ARBA" id="ARBA00022989"/>
    </source>
</evidence>
<feature type="region of interest" description="Disordered" evidence="7">
    <location>
        <begin position="1"/>
        <end position="20"/>
    </location>
</feature>
<dbReference type="EMBL" id="DXEI01000054">
    <property type="protein sequence ID" value="HIX94483.1"/>
    <property type="molecule type" value="Genomic_DNA"/>
</dbReference>
<dbReference type="GO" id="GO:0005886">
    <property type="term" value="C:plasma membrane"/>
    <property type="evidence" value="ECO:0007669"/>
    <property type="project" value="TreeGrafter"/>
</dbReference>
<dbReference type="AlphaFoldDB" id="A0A9D1XZQ3"/>
<evidence type="ECO:0000256" key="3">
    <source>
        <dbReference type="ARBA" id="ARBA00022692"/>
    </source>
</evidence>
<dbReference type="PANTHER" id="PTHR30586">
    <property type="entry name" value="ELECTRON TRANSPORT COMPLEX PROTEIN RNFE"/>
    <property type="match status" value="1"/>
</dbReference>
<evidence type="ECO:0000313" key="10">
    <source>
        <dbReference type="Proteomes" id="UP000886751"/>
    </source>
</evidence>
<reference evidence="9" key="2">
    <citation type="submission" date="2021-04" db="EMBL/GenBank/DDBJ databases">
        <authorList>
            <person name="Gilroy R."/>
        </authorList>
    </citation>
    <scope>NUCLEOTIDE SEQUENCE</scope>
    <source>
        <strain evidence="9">ChiHecec2B26-7398</strain>
    </source>
</reference>
<keyword evidence="4" id="KW-1278">Translocase</keyword>
<feature type="compositionally biased region" description="Basic and acidic residues" evidence="7">
    <location>
        <begin position="80"/>
        <end position="89"/>
    </location>
</feature>
<evidence type="ECO:0000256" key="8">
    <source>
        <dbReference type="SAM" id="Phobius"/>
    </source>
</evidence>
<evidence type="ECO:0000256" key="4">
    <source>
        <dbReference type="ARBA" id="ARBA00022967"/>
    </source>
</evidence>
<keyword evidence="2" id="KW-0813">Transport</keyword>
<feature type="transmembrane region" description="Helical" evidence="8">
    <location>
        <begin position="242"/>
        <end position="263"/>
    </location>
</feature>
<evidence type="ECO:0000256" key="2">
    <source>
        <dbReference type="ARBA" id="ARBA00022448"/>
    </source>
</evidence>
<dbReference type="Proteomes" id="UP000886751">
    <property type="component" value="Unassembled WGS sequence"/>
</dbReference>
<feature type="compositionally biased region" description="Basic and acidic residues" evidence="7">
    <location>
        <begin position="192"/>
        <end position="206"/>
    </location>
</feature>
<evidence type="ECO:0000256" key="1">
    <source>
        <dbReference type="ARBA" id="ARBA00004127"/>
    </source>
</evidence>
<dbReference type="Pfam" id="PF02508">
    <property type="entry name" value="Rnf-Nqr"/>
    <property type="match status" value="1"/>
</dbReference>
<sequence length="415" mass="45314">MPNLQNRNNRRKQTAGPETLIIPHITKDMLDRARAMAEQGASRADIEQEMTRMQQGAAPAPQPAPQKPAAQRIIPTSRPRYTDAERQALREQMLQEQQGQYRAEASRRTERTLRSQPGAAQSAPPRQAFTPVRPAAPTPKAGRTLSQPVRRPQTPPAAQAADAPTRMMDPPRPAEAPQTPPPAAQPAPAPRRQSEGPRTRAEAEAELNEKIRSDHIWLSNPVLVRGLGLAPVVGAALDGERALILCLASLLLVTFTRVLAVAVCHLSGNRFRPLIYSYAAAVLYIPVYVLLNQLFGNDLTMLGIYLPILIVEPAIVKRMEFTELEPVRDALRHGFNNSLGMCAALLIVGCLRELLAAGAVFGHAVLHTAPLPLAAQPAGGFVLAGVIAAVWCALANAYTDYKHEEVRRLYANRKR</sequence>
<keyword evidence="3 8" id="KW-0812">Transmembrane</keyword>
<evidence type="ECO:0000313" key="9">
    <source>
        <dbReference type="EMBL" id="HIX94483.1"/>
    </source>
</evidence>
<reference evidence="9" key="1">
    <citation type="journal article" date="2021" name="PeerJ">
        <title>Extensive microbial diversity within the chicken gut microbiome revealed by metagenomics and culture.</title>
        <authorList>
            <person name="Gilroy R."/>
            <person name="Ravi A."/>
            <person name="Getino M."/>
            <person name="Pursley I."/>
            <person name="Horton D.L."/>
            <person name="Alikhan N.F."/>
            <person name="Baker D."/>
            <person name="Gharbi K."/>
            <person name="Hall N."/>
            <person name="Watson M."/>
            <person name="Adriaenssens E.M."/>
            <person name="Foster-Nyarko E."/>
            <person name="Jarju S."/>
            <person name="Secka A."/>
            <person name="Antonio M."/>
            <person name="Oren A."/>
            <person name="Chaudhuri R.R."/>
            <person name="La Ragione R."/>
            <person name="Hildebrand F."/>
            <person name="Pallen M.J."/>
        </authorList>
    </citation>
    <scope>NUCLEOTIDE SEQUENCE</scope>
    <source>
        <strain evidence="9">ChiHecec2B26-7398</strain>
    </source>
</reference>
<evidence type="ECO:0000256" key="7">
    <source>
        <dbReference type="SAM" id="MobiDB-lite"/>
    </source>
</evidence>
<accession>A0A9D1XZQ3</accession>
<gene>
    <name evidence="9" type="ORF">H9846_03390</name>
</gene>